<dbReference type="PROSITE" id="PS51867">
    <property type="entry name" value="ZF_RING_GID"/>
    <property type="match status" value="1"/>
</dbReference>
<feature type="zinc finger region" description="RING-Gid-type" evidence="8">
    <location>
        <begin position="320"/>
        <end position="381"/>
    </location>
</feature>
<organism evidence="12 13">
    <name type="scientific">Sphaerulina musiva (strain SO2202)</name>
    <name type="common">Poplar stem canker fungus</name>
    <name type="synonym">Septoria musiva</name>
    <dbReference type="NCBI Taxonomy" id="692275"/>
    <lineage>
        <taxon>Eukaryota</taxon>
        <taxon>Fungi</taxon>
        <taxon>Dikarya</taxon>
        <taxon>Ascomycota</taxon>
        <taxon>Pezizomycotina</taxon>
        <taxon>Dothideomycetes</taxon>
        <taxon>Dothideomycetidae</taxon>
        <taxon>Mycosphaerellales</taxon>
        <taxon>Mycosphaerellaceae</taxon>
        <taxon>Sphaerulina</taxon>
    </lineage>
</organism>
<dbReference type="InterPro" id="IPR024964">
    <property type="entry name" value="CTLH/CRA"/>
</dbReference>
<keyword evidence="5" id="KW-0479">Metal-binding</keyword>
<protein>
    <submittedName>
        <fullName evidence="12">Protein FYV10</fullName>
    </submittedName>
</protein>
<dbReference type="EMBL" id="KB456260">
    <property type="protein sequence ID" value="EMF16985.1"/>
    <property type="molecule type" value="Genomic_DNA"/>
</dbReference>
<dbReference type="InterPro" id="IPR044063">
    <property type="entry name" value="ZF_RING_GID"/>
</dbReference>
<feature type="domain" description="CTLH" evidence="10">
    <location>
        <begin position="162"/>
        <end position="219"/>
    </location>
</feature>
<keyword evidence="13" id="KW-1185">Reference proteome</keyword>
<dbReference type="InterPro" id="IPR045098">
    <property type="entry name" value="Fyv10_fam"/>
</dbReference>
<dbReference type="GO" id="GO:0005634">
    <property type="term" value="C:nucleus"/>
    <property type="evidence" value="ECO:0007669"/>
    <property type="project" value="TreeGrafter"/>
</dbReference>
<evidence type="ECO:0000313" key="12">
    <source>
        <dbReference type="EMBL" id="EMF16985.1"/>
    </source>
</evidence>
<reference evidence="12 13" key="1">
    <citation type="journal article" date="2012" name="PLoS Pathog.">
        <title>Diverse lifestyles and strategies of plant pathogenesis encoded in the genomes of eighteen Dothideomycetes fungi.</title>
        <authorList>
            <person name="Ohm R.A."/>
            <person name="Feau N."/>
            <person name="Henrissat B."/>
            <person name="Schoch C.L."/>
            <person name="Horwitz B.A."/>
            <person name="Barry K.W."/>
            <person name="Condon B.J."/>
            <person name="Copeland A.C."/>
            <person name="Dhillon B."/>
            <person name="Glaser F."/>
            <person name="Hesse C.N."/>
            <person name="Kosti I."/>
            <person name="LaButti K."/>
            <person name="Lindquist E.A."/>
            <person name="Lucas S."/>
            <person name="Salamov A.A."/>
            <person name="Bradshaw R.E."/>
            <person name="Ciuffetti L."/>
            <person name="Hamelin R.C."/>
            <person name="Kema G.H.J."/>
            <person name="Lawrence C."/>
            <person name="Scott J.A."/>
            <person name="Spatafora J.W."/>
            <person name="Turgeon B.G."/>
            <person name="de Wit P.J.G.M."/>
            <person name="Zhong S."/>
            <person name="Goodwin S.B."/>
            <person name="Grigoriev I.V."/>
        </authorList>
    </citation>
    <scope>NUCLEOTIDE SEQUENCE [LARGE SCALE GENOMIC DNA]</scope>
    <source>
        <strain evidence="12 13">SO2202</strain>
    </source>
</reference>
<evidence type="ECO:0000256" key="6">
    <source>
        <dbReference type="ARBA" id="ARBA00022771"/>
    </source>
</evidence>
<feature type="domain" description="RING-Gid-type" evidence="11">
    <location>
        <begin position="320"/>
        <end position="381"/>
    </location>
</feature>
<dbReference type="GO" id="GO:0008270">
    <property type="term" value="F:zinc ion binding"/>
    <property type="evidence" value="ECO:0007669"/>
    <property type="project" value="UniProtKB-KW"/>
</dbReference>
<evidence type="ECO:0000256" key="7">
    <source>
        <dbReference type="ARBA" id="ARBA00022833"/>
    </source>
</evidence>
<dbReference type="OMA" id="ANHETAR"/>
<gene>
    <name evidence="12" type="ORF">SEPMUDRAFT_137717</name>
</gene>
<comment type="subcellular location">
    <subcellularLocation>
        <location evidence="2">Cytoplasm</location>
    </subcellularLocation>
</comment>
<dbReference type="Pfam" id="PF10607">
    <property type="entry name" value="CTLH"/>
    <property type="match status" value="1"/>
</dbReference>
<dbReference type="AlphaFoldDB" id="N1QIH4"/>
<dbReference type="STRING" id="692275.N1QIH4"/>
<dbReference type="InterPro" id="IPR006594">
    <property type="entry name" value="LisH"/>
</dbReference>
<keyword evidence="7" id="KW-0862">Zinc</keyword>
<keyword evidence="4" id="KW-0963">Cytoplasm</keyword>
<dbReference type="GeneID" id="27899989"/>
<accession>N1QIH4</accession>
<evidence type="ECO:0000259" key="10">
    <source>
        <dbReference type="PROSITE" id="PS50897"/>
    </source>
</evidence>
<dbReference type="PROSITE" id="PS50897">
    <property type="entry name" value="CTLH"/>
    <property type="match status" value="1"/>
</dbReference>
<dbReference type="SMART" id="SM00668">
    <property type="entry name" value="CTLH"/>
    <property type="match status" value="1"/>
</dbReference>
<dbReference type="PROSITE" id="PS50896">
    <property type="entry name" value="LISH"/>
    <property type="match status" value="1"/>
</dbReference>
<evidence type="ECO:0000256" key="9">
    <source>
        <dbReference type="SAM" id="Coils"/>
    </source>
</evidence>
<dbReference type="GO" id="GO:0043161">
    <property type="term" value="P:proteasome-mediated ubiquitin-dependent protein catabolic process"/>
    <property type="evidence" value="ECO:0007669"/>
    <property type="project" value="InterPro"/>
</dbReference>
<feature type="coiled-coil region" evidence="9">
    <location>
        <begin position="26"/>
        <end position="98"/>
    </location>
</feature>
<comment type="similarity">
    <text evidence="3">Belongs to the FYV10 family.</text>
</comment>
<sequence length="397" mass="44816">MAEMSTTKLEPDTHMLLDQPLLRLTHELCRKNLKAAQRHIEQASKNVQKEVQGAATAVAGGQPPAQTLAALEATLAKAQTLKRKLEALHAEEQHLHRQQRARIQHLQELHEIPNLADVKYDNWAHARLDRLLVDYLLRQGYTQSARELAAEKEVTDLVDVDVFEDCGRIERSLRTGRTQECLSWCSDNKQALKKLNSKLELELRLQQFIELARSGSQVEAIVHARKYLASDQDPSFGLRAAGLLAHPADTPVEPYQDMYNTDRYGYLAEHFIRTHHELFNLPTQPLIHIALSAGLSALKTPTCHSQFALQASANTGAPVCPICSTELNELARNVPYAHHTKSHIEDDPVVLPNGRVFGRERLKRLNEKLGTRSGCIKDPTNLEDEWDEKDLKKVYIS</sequence>
<dbReference type="GO" id="GO:0034657">
    <property type="term" value="C:GID complex"/>
    <property type="evidence" value="ECO:0007669"/>
    <property type="project" value="TreeGrafter"/>
</dbReference>
<evidence type="ECO:0000313" key="13">
    <source>
        <dbReference type="Proteomes" id="UP000016931"/>
    </source>
</evidence>
<dbReference type="OrthoDB" id="1933455at2759"/>
<dbReference type="InterPro" id="IPR006595">
    <property type="entry name" value="CTLH_C"/>
</dbReference>
<evidence type="ECO:0000256" key="8">
    <source>
        <dbReference type="PROSITE-ProRule" id="PRU01215"/>
    </source>
</evidence>
<proteinExistence type="inferred from homology"/>
<dbReference type="GO" id="GO:0061630">
    <property type="term" value="F:ubiquitin protein ligase activity"/>
    <property type="evidence" value="ECO:0007669"/>
    <property type="project" value="InterPro"/>
</dbReference>
<evidence type="ECO:0000259" key="11">
    <source>
        <dbReference type="PROSITE" id="PS51867"/>
    </source>
</evidence>
<comment type="function">
    <text evidence="1">Involved in the proteasome-dependent degradation of fructose-1,6-bisphosphatase.</text>
</comment>
<dbReference type="SMART" id="SM00667">
    <property type="entry name" value="LisH"/>
    <property type="match status" value="1"/>
</dbReference>
<evidence type="ECO:0000256" key="1">
    <source>
        <dbReference type="ARBA" id="ARBA00002343"/>
    </source>
</evidence>
<evidence type="ECO:0000256" key="2">
    <source>
        <dbReference type="ARBA" id="ARBA00004496"/>
    </source>
</evidence>
<evidence type="ECO:0000256" key="3">
    <source>
        <dbReference type="ARBA" id="ARBA00010615"/>
    </source>
</evidence>
<name>N1QIH4_SPHMS</name>
<dbReference type="RefSeq" id="XP_016765106.1">
    <property type="nucleotide sequence ID" value="XM_016902852.1"/>
</dbReference>
<keyword evidence="9" id="KW-0175">Coiled coil</keyword>
<dbReference type="GO" id="GO:0005737">
    <property type="term" value="C:cytoplasm"/>
    <property type="evidence" value="ECO:0007669"/>
    <property type="project" value="UniProtKB-SubCell"/>
</dbReference>
<dbReference type="eggNOG" id="KOG0396">
    <property type="taxonomic scope" value="Eukaryota"/>
</dbReference>
<dbReference type="HOGENOM" id="CLU_027445_2_0_1"/>
<keyword evidence="6 8" id="KW-0863">Zinc-finger</keyword>
<dbReference type="PANTHER" id="PTHR12170:SF2">
    <property type="entry name" value="E3 UBIQUITIN-PROTEIN TRANSFERASE MAEA"/>
    <property type="match status" value="1"/>
</dbReference>
<dbReference type="Proteomes" id="UP000016931">
    <property type="component" value="Unassembled WGS sequence"/>
</dbReference>
<evidence type="ECO:0000256" key="4">
    <source>
        <dbReference type="ARBA" id="ARBA00022490"/>
    </source>
</evidence>
<evidence type="ECO:0000256" key="5">
    <source>
        <dbReference type="ARBA" id="ARBA00022723"/>
    </source>
</evidence>
<dbReference type="PANTHER" id="PTHR12170">
    <property type="entry name" value="MACROPHAGE ERYTHROBLAST ATTACHER-RELATED"/>
    <property type="match status" value="1"/>
</dbReference>